<accession>A0A845MN23</accession>
<protein>
    <submittedName>
        <fullName evidence="2">3-isopropylmalate dehydratase</fullName>
    </submittedName>
</protein>
<evidence type="ECO:0000256" key="1">
    <source>
        <dbReference type="ARBA" id="ARBA00023239"/>
    </source>
</evidence>
<dbReference type="RefSeq" id="WP_161340309.1">
    <property type="nucleotide sequence ID" value="NZ_JBHSDG010000003.1"/>
</dbReference>
<name>A0A845MN23_9PROT</name>
<dbReference type="PANTHER" id="PTHR43345:SF2">
    <property type="entry name" value="3-ISOPROPYLMALATE DEHYDRATASE SMALL SUBUNIT 1"/>
    <property type="match status" value="1"/>
</dbReference>
<organism evidence="2 3">
    <name type="scientific">Sneathiella chungangensis</name>
    <dbReference type="NCBI Taxonomy" id="1418234"/>
    <lineage>
        <taxon>Bacteria</taxon>
        <taxon>Pseudomonadati</taxon>
        <taxon>Pseudomonadota</taxon>
        <taxon>Alphaproteobacteria</taxon>
        <taxon>Sneathiellales</taxon>
        <taxon>Sneathiellaceae</taxon>
        <taxon>Sneathiella</taxon>
    </lineage>
</organism>
<dbReference type="GO" id="GO:0016829">
    <property type="term" value="F:lyase activity"/>
    <property type="evidence" value="ECO:0007669"/>
    <property type="project" value="UniProtKB-KW"/>
</dbReference>
<dbReference type="EMBL" id="WTVA01000015">
    <property type="protein sequence ID" value="MZR23884.1"/>
    <property type="molecule type" value="Genomic_DNA"/>
</dbReference>
<dbReference type="PANTHER" id="PTHR43345">
    <property type="entry name" value="3-ISOPROPYLMALATE DEHYDRATASE SMALL SUBUNIT 2-RELATED-RELATED"/>
    <property type="match status" value="1"/>
</dbReference>
<sequence length="172" mass="18881">MQWRKTGTAWVFGDNISNDDGIMSLKFVREQEYRPEVLAHHIFEQIDPTLPSKIKVGDFIVAGRNFGFGNPHVQGFLGLKGAGVSIIAESVLRGPLRTCINAGVPILSPVSGIRGLVESGDELEVDFIEGLIINLTTQKELKTDPIPEIMREIVEAGSGMDFMFRRAGIVNT</sequence>
<keyword evidence="1" id="KW-0456">Lyase</keyword>
<proteinExistence type="predicted"/>
<dbReference type="InterPro" id="IPR015928">
    <property type="entry name" value="Aconitase/3IPM_dehydase_swvl"/>
</dbReference>
<dbReference type="InterPro" id="IPR050075">
    <property type="entry name" value="LeuD"/>
</dbReference>
<evidence type="ECO:0000313" key="3">
    <source>
        <dbReference type="Proteomes" id="UP000445696"/>
    </source>
</evidence>
<comment type="caution">
    <text evidence="2">The sequence shown here is derived from an EMBL/GenBank/DDBJ whole genome shotgun (WGS) entry which is preliminary data.</text>
</comment>
<keyword evidence="3" id="KW-1185">Reference proteome</keyword>
<dbReference type="Proteomes" id="UP000445696">
    <property type="component" value="Unassembled WGS sequence"/>
</dbReference>
<dbReference type="OrthoDB" id="9777465at2"/>
<dbReference type="AlphaFoldDB" id="A0A845MN23"/>
<reference evidence="2 3" key="1">
    <citation type="journal article" date="2014" name="Int. J. Syst. Evol. Microbiol.">
        <title>Sneathiella chungangensis sp. nov., isolated from a marine sand, and emended description of the genus Sneathiella.</title>
        <authorList>
            <person name="Siamphan C."/>
            <person name="Kim H."/>
            <person name="Lee J.S."/>
            <person name="Kim W."/>
        </authorList>
    </citation>
    <scope>NUCLEOTIDE SEQUENCE [LARGE SCALE GENOMIC DNA]</scope>
    <source>
        <strain evidence="2 3">KCTC 32476</strain>
    </source>
</reference>
<evidence type="ECO:0000313" key="2">
    <source>
        <dbReference type="EMBL" id="MZR23884.1"/>
    </source>
</evidence>
<gene>
    <name evidence="2" type="ORF">GQF03_16225</name>
</gene>
<dbReference type="Gene3D" id="3.20.19.10">
    <property type="entry name" value="Aconitase, domain 4"/>
    <property type="match status" value="1"/>
</dbReference>
<dbReference type="SUPFAM" id="SSF52016">
    <property type="entry name" value="LeuD/IlvD-like"/>
    <property type="match status" value="1"/>
</dbReference>